<dbReference type="EMBL" id="ATBP01001964">
    <property type="protein sequence ID" value="ETR66469.1"/>
    <property type="molecule type" value="Genomic_DNA"/>
</dbReference>
<dbReference type="SUPFAM" id="SSF56436">
    <property type="entry name" value="C-type lectin-like"/>
    <property type="match status" value="1"/>
</dbReference>
<reference evidence="3" key="1">
    <citation type="submission" date="2012-11" db="EMBL/GenBank/DDBJ databases">
        <authorList>
            <person name="Lucero-Rivera Y.E."/>
            <person name="Tovar-Ramirez D."/>
        </authorList>
    </citation>
    <scope>NUCLEOTIDE SEQUENCE [LARGE SCALE GENOMIC DNA]</scope>
    <source>
        <strain evidence="3">Araruama</strain>
    </source>
</reference>
<organism evidence="2 3">
    <name type="scientific">Candidatus Magnetoglobus multicellularis str. Araruama</name>
    <dbReference type="NCBI Taxonomy" id="890399"/>
    <lineage>
        <taxon>Bacteria</taxon>
        <taxon>Pseudomonadati</taxon>
        <taxon>Thermodesulfobacteriota</taxon>
        <taxon>Desulfobacteria</taxon>
        <taxon>Desulfobacterales</taxon>
        <taxon>Desulfobacteraceae</taxon>
        <taxon>Candidatus Magnetoglobus</taxon>
    </lineage>
</organism>
<dbReference type="GO" id="GO:0120147">
    <property type="term" value="F:formylglycine-generating oxidase activity"/>
    <property type="evidence" value="ECO:0007669"/>
    <property type="project" value="TreeGrafter"/>
</dbReference>
<dbReference type="Gene3D" id="3.90.1580.10">
    <property type="entry name" value="paralog of FGE (formylglycine-generating enzyme)"/>
    <property type="match status" value="1"/>
</dbReference>
<dbReference type="InterPro" id="IPR016187">
    <property type="entry name" value="CTDL_fold"/>
</dbReference>
<evidence type="ECO:0000259" key="1">
    <source>
        <dbReference type="Pfam" id="PF03781"/>
    </source>
</evidence>
<comment type="caution">
    <text evidence="2">The sequence shown here is derived from an EMBL/GenBank/DDBJ whole genome shotgun (WGS) entry which is preliminary data.</text>
</comment>
<proteinExistence type="predicted"/>
<dbReference type="PANTHER" id="PTHR23150:SF19">
    <property type="entry name" value="FORMYLGLYCINE-GENERATING ENZYME"/>
    <property type="match status" value="1"/>
</dbReference>
<dbReference type="Proteomes" id="UP000189670">
    <property type="component" value="Unassembled WGS sequence"/>
</dbReference>
<name>A0A1V1NV52_9BACT</name>
<feature type="domain" description="Sulfatase-modifying factor enzyme-like" evidence="1">
    <location>
        <begin position="1"/>
        <end position="69"/>
    </location>
</feature>
<sequence length="294" mass="33431">MHGNAMEWCSDYYGYYPETPVTDPKGPESGLYHVVRGGAYYSMARYCRSASRSFQSETYQGRSFGFRLAASPFSIQKIPLYAGWNLISFGINKCFYVGTKPNAPMIDNISYVKVDHIMDILHSIDGAYKYIRAYDCTGAKSYEYGSLWSDMTYMAAGYGYWIYIKEDANFENGLIYLELEGEMASVDKIIQLRSNQWALMGVLGNTAFCQDNVPDYVDFPSDTKIDFVSSMADVFQSINDQYILVKGKYKNGSYVFTPDDIQHSDLKCISPGFGYIVKINQDQNPTVNFVWKKP</sequence>
<dbReference type="InterPro" id="IPR051043">
    <property type="entry name" value="Sulfatase_Mod_Factor_Kinase"/>
</dbReference>
<dbReference type="InterPro" id="IPR005532">
    <property type="entry name" value="SUMF_dom"/>
</dbReference>
<dbReference type="InterPro" id="IPR042095">
    <property type="entry name" value="SUMF_sf"/>
</dbReference>
<gene>
    <name evidence="2" type="ORF">OMM_05635</name>
</gene>
<dbReference type="PANTHER" id="PTHR23150">
    <property type="entry name" value="SULFATASE MODIFYING FACTOR 1, 2"/>
    <property type="match status" value="1"/>
</dbReference>
<dbReference type="AlphaFoldDB" id="A0A1V1NV52"/>
<evidence type="ECO:0000313" key="3">
    <source>
        <dbReference type="Proteomes" id="UP000189670"/>
    </source>
</evidence>
<dbReference type="Pfam" id="PF03781">
    <property type="entry name" value="FGE-sulfatase"/>
    <property type="match status" value="1"/>
</dbReference>
<protein>
    <recommendedName>
        <fullName evidence="1">Sulfatase-modifying factor enzyme-like domain-containing protein</fullName>
    </recommendedName>
</protein>
<evidence type="ECO:0000313" key="2">
    <source>
        <dbReference type="EMBL" id="ETR66469.1"/>
    </source>
</evidence>
<accession>A0A1V1NV52</accession>